<protein>
    <recommendedName>
        <fullName evidence="10">Chemotaxis protein</fullName>
    </recommendedName>
</protein>
<comment type="similarity">
    <text evidence="3">Belongs to the methyl-accepting chemotaxis (MCP) protein family.</text>
</comment>
<evidence type="ECO:0000256" key="4">
    <source>
        <dbReference type="PROSITE-ProRule" id="PRU00284"/>
    </source>
</evidence>
<dbReference type="GO" id="GO:0016020">
    <property type="term" value="C:membrane"/>
    <property type="evidence" value="ECO:0007669"/>
    <property type="project" value="UniProtKB-SubCell"/>
</dbReference>
<dbReference type="InterPro" id="IPR004089">
    <property type="entry name" value="MCPsignal_dom"/>
</dbReference>
<organism evidence="8 9">
    <name type="scientific">Candidatus Endobugula sertula</name>
    <name type="common">Bugula neritina bacterial symbiont</name>
    <dbReference type="NCBI Taxonomy" id="62101"/>
    <lineage>
        <taxon>Bacteria</taxon>
        <taxon>Pseudomonadati</taxon>
        <taxon>Pseudomonadota</taxon>
        <taxon>Gammaproteobacteria</taxon>
        <taxon>Cellvibrionales</taxon>
        <taxon>Cellvibrionaceae</taxon>
        <taxon>Candidatus Endobugula</taxon>
    </lineage>
</organism>
<dbReference type="SUPFAM" id="SSF58104">
    <property type="entry name" value="Methyl-accepting chemotaxis protein (MCP) signaling domain"/>
    <property type="match status" value="1"/>
</dbReference>
<comment type="caution">
    <text evidence="8">The sequence shown here is derived from an EMBL/GenBank/DDBJ whole genome shotgun (WGS) entry which is preliminary data.</text>
</comment>
<dbReference type="PROSITE" id="PS50885">
    <property type="entry name" value="HAMP"/>
    <property type="match status" value="1"/>
</dbReference>
<dbReference type="Pfam" id="PF00015">
    <property type="entry name" value="MCPsignal"/>
    <property type="match status" value="1"/>
</dbReference>
<dbReference type="FunFam" id="1.10.287.950:FF:000001">
    <property type="entry name" value="Methyl-accepting chemotaxis sensory transducer"/>
    <property type="match status" value="1"/>
</dbReference>
<dbReference type="GO" id="GO:0006935">
    <property type="term" value="P:chemotaxis"/>
    <property type="evidence" value="ECO:0007669"/>
    <property type="project" value="UniProtKB-ARBA"/>
</dbReference>
<dbReference type="SMART" id="SM00283">
    <property type="entry name" value="MA"/>
    <property type="match status" value="1"/>
</dbReference>
<dbReference type="CDD" id="cd11386">
    <property type="entry name" value="MCP_signal"/>
    <property type="match status" value="1"/>
</dbReference>
<comment type="subcellular location">
    <subcellularLocation>
        <location evidence="1">Membrane</location>
    </subcellularLocation>
</comment>
<evidence type="ECO:0000256" key="2">
    <source>
        <dbReference type="ARBA" id="ARBA00023224"/>
    </source>
</evidence>
<dbReference type="PANTHER" id="PTHR32089">
    <property type="entry name" value="METHYL-ACCEPTING CHEMOTAXIS PROTEIN MCPB"/>
    <property type="match status" value="1"/>
</dbReference>
<dbReference type="SMART" id="SM00304">
    <property type="entry name" value="HAMP"/>
    <property type="match status" value="1"/>
</dbReference>
<evidence type="ECO:0000256" key="5">
    <source>
        <dbReference type="SAM" id="Phobius"/>
    </source>
</evidence>
<reference evidence="8 9" key="1">
    <citation type="journal article" date="2016" name="Appl. Environ. Microbiol.">
        <title>Lack of Overt Genome Reduction in the Bryostatin-Producing Bryozoan Symbiont "Candidatus Endobugula sertula".</title>
        <authorList>
            <person name="Miller I.J."/>
            <person name="Vanee N."/>
            <person name="Fong S.S."/>
            <person name="Lim-Fong G.E."/>
            <person name="Kwan J.C."/>
        </authorList>
    </citation>
    <scope>NUCLEOTIDE SEQUENCE [LARGE SCALE GENOMIC DNA]</scope>
    <source>
        <strain evidence="8">AB1-4</strain>
    </source>
</reference>
<evidence type="ECO:0000256" key="1">
    <source>
        <dbReference type="ARBA" id="ARBA00004370"/>
    </source>
</evidence>
<keyword evidence="5" id="KW-0812">Transmembrane</keyword>
<keyword evidence="2 4" id="KW-0807">Transducer</keyword>
<evidence type="ECO:0000313" key="9">
    <source>
        <dbReference type="Proteomes" id="UP000242502"/>
    </source>
</evidence>
<evidence type="ECO:0000259" key="6">
    <source>
        <dbReference type="PROSITE" id="PS50111"/>
    </source>
</evidence>
<dbReference type="PANTHER" id="PTHR32089:SF112">
    <property type="entry name" value="LYSOZYME-LIKE PROTEIN-RELATED"/>
    <property type="match status" value="1"/>
</dbReference>
<feature type="domain" description="HAMP" evidence="7">
    <location>
        <begin position="101"/>
        <end position="155"/>
    </location>
</feature>
<sequence>MVPGIMIIGVNDGKKLLYAYQLGESGEPEAVTDVDFAGPDSKQFALYYSDQGSSQTVGNLFIIVDLTHIKRELRYIIWLSIGKTLLSIVILVGMIILLMKMLVSAPIEQVVGALRDISMGDGDLTQRLPENAIGEIGELSKYFNRFVGRIQNMVVDASTTNSELLDAVEELKHIVDQSSDLVSTQQHETDMVATAVNEMSVTAAEVASNAQQGANSTEQANQEIDQAMSIISKTVDVVESLAKDFTDGTSSIASVQDRVNDIGSVLDVIRGIAEQTNLLALNAAIEAARAGEQGRGFAVVADEVRALAGRTQQSTGEIQGMIERLQESAGDAVSVMDGGTTTSNNAVEMANHAVSNLSGVAEHISLLNNMNSQTAVAVSEQSHVSESVSENITRIASLASETNEVTSKALTISSSVEASTNRLNSMIGSFKV</sequence>
<dbReference type="PROSITE" id="PS50111">
    <property type="entry name" value="CHEMOTAXIS_TRANSDUC_2"/>
    <property type="match status" value="1"/>
</dbReference>
<feature type="domain" description="Methyl-accepting transducer" evidence="6">
    <location>
        <begin position="160"/>
        <end position="396"/>
    </location>
</feature>
<keyword evidence="5" id="KW-0472">Membrane</keyword>
<dbReference type="Pfam" id="PF00672">
    <property type="entry name" value="HAMP"/>
    <property type="match status" value="1"/>
</dbReference>
<dbReference type="EMBL" id="MDLC01000035">
    <property type="protein sequence ID" value="ODS23215.1"/>
    <property type="molecule type" value="Genomic_DNA"/>
</dbReference>
<dbReference type="AlphaFoldDB" id="A0A1D2QNR6"/>
<dbReference type="Proteomes" id="UP000242502">
    <property type="component" value="Unassembled WGS sequence"/>
</dbReference>
<gene>
    <name evidence="8" type="ORF">AB835_09970</name>
</gene>
<evidence type="ECO:0008006" key="10">
    <source>
        <dbReference type="Google" id="ProtNLM"/>
    </source>
</evidence>
<keyword evidence="5" id="KW-1133">Transmembrane helix</keyword>
<dbReference type="CDD" id="cd06225">
    <property type="entry name" value="HAMP"/>
    <property type="match status" value="1"/>
</dbReference>
<name>A0A1D2QNR6_9GAMM</name>
<evidence type="ECO:0000259" key="7">
    <source>
        <dbReference type="PROSITE" id="PS50885"/>
    </source>
</evidence>
<evidence type="ECO:0000313" key="8">
    <source>
        <dbReference type="EMBL" id="ODS23215.1"/>
    </source>
</evidence>
<dbReference type="Gene3D" id="1.10.287.950">
    <property type="entry name" value="Methyl-accepting chemotaxis protein"/>
    <property type="match status" value="1"/>
</dbReference>
<dbReference type="InterPro" id="IPR003660">
    <property type="entry name" value="HAMP_dom"/>
</dbReference>
<proteinExistence type="inferred from homology"/>
<feature type="transmembrane region" description="Helical" evidence="5">
    <location>
        <begin position="75"/>
        <end position="99"/>
    </location>
</feature>
<dbReference type="GO" id="GO:0007165">
    <property type="term" value="P:signal transduction"/>
    <property type="evidence" value="ECO:0007669"/>
    <property type="project" value="UniProtKB-KW"/>
</dbReference>
<dbReference type="STRING" id="62101.AB835_09970"/>
<accession>A0A1D2QNR6</accession>
<evidence type="ECO:0000256" key="3">
    <source>
        <dbReference type="ARBA" id="ARBA00029447"/>
    </source>
</evidence>